<dbReference type="SMART" id="SM00240">
    <property type="entry name" value="FHA"/>
    <property type="match status" value="1"/>
</dbReference>
<evidence type="ECO:0000313" key="5">
    <source>
        <dbReference type="Proteomes" id="UP000711736"/>
    </source>
</evidence>
<feature type="compositionally biased region" description="Low complexity" evidence="2">
    <location>
        <begin position="327"/>
        <end position="339"/>
    </location>
</feature>
<evidence type="ECO:0000256" key="1">
    <source>
        <dbReference type="ARBA" id="ARBA00022553"/>
    </source>
</evidence>
<accession>A0ABS5UTX8</accession>
<feature type="compositionally biased region" description="Polar residues" evidence="2">
    <location>
        <begin position="463"/>
        <end position="487"/>
    </location>
</feature>
<comment type="caution">
    <text evidence="4">The sequence shown here is derived from an EMBL/GenBank/DDBJ whole genome shotgun (WGS) entry which is preliminary data.</text>
</comment>
<feature type="compositionally biased region" description="Low complexity" evidence="2">
    <location>
        <begin position="440"/>
        <end position="462"/>
    </location>
</feature>
<sequence length="626" mass="67332">MRAKLVKDRRNGAQTMTVHATRGESLDVRQAQWLAQGHWYMLPFRYESNEAETLLYYDVTNCVPLHKHLHQALPAGQFTGALLAVLSVMEQCDSQHMPLDYIDWDAKQIFMAPQGYPLFMVTPLVGIASNRDTQATLLKLLADTRKTKVTDAAEQNQQVKLYGFLQQTPVVSPAVFHDFLAMALPGMVQPRAVGTQPAAQSAATDSAQRVTDQPANDRPANSQAQGAAYDARNAEEPMSETQFGQTVVAGTAQFDAIRSAASGVANGAANGTVNGAVNSAANGTAATDDATQLGARNDATLINGDQSIDNRSTDGTSIDDHQPSPQPIQQSGLQPIQQPSPQPIAEDDEDGGTVLSTLLKRRTDAHSSPATPLPQRVETRKPQPQSVEQPLPAQPVQSEPEPLQTKPQASPQTEPVLPKPLHTEPVQSETIANPEPVAQPEPMQQPLRPQPQLAQQSQPIEQSAMQSVAQPVAQSQPIMASQSSQPIQEPVAQQTQAQPIQQTQPAVDLPEDSEGETILRPSASKVSGFTVTRLRDGKTITVYAEHATIGRSKTADIHMGGNTNVSRVHAIIDVLDDGRFSITDNHSANGTAVEGRELADGGCEYLPSGGDFTLADDTFVVKLLHR</sequence>
<gene>
    <name evidence="4" type="ORF">JS530_03170</name>
</gene>
<feature type="domain" description="FHA" evidence="3">
    <location>
        <begin position="547"/>
        <end position="598"/>
    </location>
</feature>
<dbReference type="Pfam" id="PF00498">
    <property type="entry name" value="FHA"/>
    <property type="match status" value="1"/>
</dbReference>
<evidence type="ECO:0000313" key="4">
    <source>
        <dbReference type="EMBL" id="MBT1174519.1"/>
    </source>
</evidence>
<keyword evidence="1" id="KW-0597">Phosphoprotein</keyword>
<dbReference type="Gene3D" id="2.60.200.20">
    <property type="match status" value="1"/>
</dbReference>
<keyword evidence="5" id="KW-1185">Reference proteome</keyword>
<feature type="compositionally biased region" description="Low complexity" evidence="2">
    <location>
        <begin position="490"/>
        <end position="507"/>
    </location>
</feature>
<dbReference type="EMBL" id="JAFEJU010000002">
    <property type="protein sequence ID" value="MBT1174519.1"/>
    <property type="molecule type" value="Genomic_DNA"/>
</dbReference>
<feature type="region of interest" description="Disordered" evidence="2">
    <location>
        <begin position="298"/>
        <end position="521"/>
    </location>
</feature>
<feature type="compositionally biased region" description="Polar residues" evidence="2">
    <location>
        <begin position="197"/>
        <end position="225"/>
    </location>
</feature>
<dbReference type="SUPFAM" id="SSF49879">
    <property type="entry name" value="SMAD/FHA domain"/>
    <property type="match status" value="1"/>
</dbReference>
<evidence type="ECO:0000256" key="2">
    <source>
        <dbReference type="SAM" id="MobiDB-lite"/>
    </source>
</evidence>
<dbReference type="Proteomes" id="UP000711736">
    <property type="component" value="Unassembled WGS sequence"/>
</dbReference>
<dbReference type="CDD" id="cd00060">
    <property type="entry name" value="FHA"/>
    <property type="match status" value="1"/>
</dbReference>
<name>A0ABS5UTX8_9BIFI</name>
<dbReference type="InterPro" id="IPR000253">
    <property type="entry name" value="FHA_dom"/>
</dbReference>
<evidence type="ECO:0000259" key="3">
    <source>
        <dbReference type="PROSITE" id="PS50006"/>
    </source>
</evidence>
<organism evidence="4 5">
    <name type="scientific">Bifidobacterium colobi</name>
    <dbReference type="NCBI Taxonomy" id="2809026"/>
    <lineage>
        <taxon>Bacteria</taxon>
        <taxon>Bacillati</taxon>
        <taxon>Actinomycetota</taxon>
        <taxon>Actinomycetes</taxon>
        <taxon>Bifidobacteriales</taxon>
        <taxon>Bifidobacteriaceae</taxon>
        <taxon>Bifidobacterium</taxon>
    </lineage>
</organism>
<feature type="region of interest" description="Disordered" evidence="2">
    <location>
        <begin position="195"/>
        <end position="242"/>
    </location>
</feature>
<proteinExistence type="predicted"/>
<dbReference type="RefSeq" id="WP_214375770.1">
    <property type="nucleotide sequence ID" value="NZ_JAFEJU010000002.1"/>
</dbReference>
<dbReference type="InterPro" id="IPR008984">
    <property type="entry name" value="SMAD_FHA_dom_sf"/>
</dbReference>
<reference evidence="4 5" key="1">
    <citation type="journal article" date="2021" name="Environ. Microbiol.">
        <title>Genetic insights into the dark matter of the mammalian gut microbiota through targeted genome reconstruction.</title>
        <authorList>
            <person name="Lugli G.A."/>
            <person name="Alessandri G."/>
            <person name="Milani C."/>
            <person name="Viappiani A."/>
            <person name="Fontana F."/>
            <person name="Tarracchini C."/>
            <person name="Mancabelli L."/>
            <person name="Argentini C."/>
            <person name="Ruiz L."/>
            <person name="Margolles A."/>
            <person name="van Sinderen D."/>
            <person name="Turroni F."/>
            <person name="Ventura M."/>
        </authorList>
    </citation>
    <scope>NUCLEOTIDE SEQUENCE [LARGE SCALE GENOMIC DNA]</scope>
    <source>
        <strain evidence="4 5">LC6</strain>
    </source>
</reference>
<dbReference type="PROSITE" id="PS50006">
    <property type="entry name" value="FHA_DOMAIN"/>
    <property type="match status" value="1"/>
</dbReference>
<feature type="compositionally biased region" description="Polar residues" evidence="2">
    <location>
        <begin position="303"/>
        <end position="316"/>
    </location>
</feature>
<protein>
    <submittedName>
        <fullName evidence="4">FHA domain-containing protein</fullName>
    </submittedName>
</protein>